<evidence type="ECO:0000313" key="1">
    <source>
        <dbReference type="EMBL" id="ARM84439.1"/>
    </source>
</evidence>
<keyword evidence="4" id="KW-1185">Reference proteome</keyword>
<protein>
    <submittedName>
        <fullName evidence="1">Uncharacterized protein</fullName>
    </submittedName>
</protein>
<dbReference type="Proteomes" id="UP000199211">
    <property type="component" value="Unassembled WGS sequence"/>
</dbReference>
<organism evidence="1 3">
    <name type="scientific">Marinobacter salarius</name>
    <dbReference type="NCBI Taxonomy" id="1420917"/>
    <lineage>
        <taxon>Bacteria</taxon>
        <taxon>Pseudomonadati</taxon>
        <taxon>Pseudomonadota</taxon>
        <taxon>Gammaproteobacteria</taxon>
        <taxon>Pseudomonadales</taxon>
        <taxon>Marinobacteraceae</taxon>
        <taxon>Marinobacter</taxon>
    </lineage>
</organism>
<dbReference type="EMBL" id="CP020931">
    <property type="protein sequence ID" value="ARM84439.1"/>
    <property type="molecule type" value="Genomic_DNA"/>
</dbReference>
<reference evidence="2 4" key="1">
    <citation type="submission" date="2016-10" db="EMBL/GenBank/DDBJ databases">
        <authorList>
            <person name="Varghese N."/>
            <person name="Submissions S."/>
        </authorList>
    </citation>
    <scope>NUCLEOTIDE SEQUENCE [LARGE SCALE GENOMIC DNA]</scope>
    <source>
        <strain evidence="2 4">DSM 26291</strain>
    </source>
</reference>
<evidence type="ECO:0000313" key="3">
    <source>
        <dbReference type="Proteomes" id="UP000193100"/>
    </source>
</evidence>
<accession>A0A1W6KAW6</accession>
<evidence type="ECO:0000313" key="2">
    <source>
        <dbReference type="EMBL" id="SFL62564.1"/>
    </source>
</evidence>
<dbReference type="AlphaFoldDB" id="A0A1W6KAW6"/>
<evidence type="ECO:0000313" key="4">
    <source>
        <dbReference type="Proteomes" id="UP000199211"/>
    </source>
</evidence>
<dbReference type="Proteomes" id="UP000193100">
    <property type="component" value="Chromosome"/>
</dbReference>
<dbReference type="EMBL" id="FOTV01000005">
    <property type="protein sequence ID" value="SFL62564.1"/>
    <property type="molecule type" value="Genomic_DNA"/>
</dbReference>
<accession>A0A1I4J7M0</accession>
<gene>
    <name evidence="1" type="ORF">MARSALSMR5_02371</name>
    <name evidence="2" type="ORF">SAMN04487868_105150</name>
</gene>
<reference evidence="1 3" key="2">
    <citation type="submission" date="2017-04" db="EMBL/GenBank/DDBJ databases">
        <title>Genome Sequence of Marinobacter salarius strain SMR5 Isolated from a culture of the Diatom Skeletonema marinoi.</title>
        <authorList>
            <person name="Topel M."/>
            <person name="Pinder M.I.M."/>
            <person name="Johansson O.N."/>
            <person name="Kourtchenko O."/>
            <person name="Godhe A."/>
            <person name="Clarke A.K."/>
        </authorList>
    </citation>
    <scope>NUCLEOTIDE SEQUENCE [LARGE SCALE GENOMIC DNA]</scope>
    <source>
        <strain evidence="1 3">SMR5</strain>
    </source>
</reference>
<name>A0A1W6KAW6_9GAMM</name>
<sequence>MSMVRRCSQDYSSSFLQMPRKYRKNREKCVTVQDLLMSWERAVFGGVERLRMQG</sequence>
<proteinExistence type="predicted"/>